<gene>
    <name evidence="2" type="ORF">GCM10009422_28040</name>
</gene>
<organism evidence="2 3">
    <name type="scientific">Brevundimonas kwangchunensis</name>
    <dbReference type="NCBI Taxonomy" id="322163"/>
    <lineage>
        <taxon>Bacteria</taxon>
        <taxon>Pseudomonadati</taxon>
        <taxon>Pseudomonadota</taxon>
        <taxon>Alphaproteobacteria</taxon>
        <taxon>Caulobacterales</taxon>
        <taxon>Caulobacteraceae</taxon>
        <taxon>Brevundimonas</taxon>
    </lineage>
</organism>
<evidence type="ECO:0000256" key="1">
    <source>
        <dbReference type="SAM" id="MobiDB-lite"/>
    </source>
</evidence>
<sequence length="122" mass="12677">MTKDANVFAGLVAQDLRGLEHTLDDALARAGSMLLTLSEGRRRVGLGANVGQHALVSVGDTIAGVIAARGDLVKAHARFARDADAMGMDYTTMGPLEDKTGDGTPEQPPRPIGRLADVANVA</sequence>
<evidence type="ECO:0000313" key="2">
    <source>
        <dbReference type="EMBL" id="GAA0629023.1"/>
    </source>
</evidence>
<accession>A0ABP3SC73</accession>
<proteinExistence type="predicted"/>
<keyword evidence="3" id="KW-1185">Reference proteome</keyword>
<feature type="region of interest" description="Disordered" evidence="1">
    <location>
        <begin position="90"/>
        <end position="122"/>
    </location>
</feature>
<name>A0ABP3SC73_9CAUL</name>
<protein>
    <submittedName>
        <fullName evidence="2">Uncharacterized protein</fullName>
    </submittedName>
</protein>
<dbReference type="EMBL" id="BAAAGA010000007">
    <property type="protein sequence ID" value="GAA0629023.1"/>
    <property type="molecule type" value="Genomic_DNA"/>
</dbReference>
<comment type="caution">
    <text evidence="2">The sequence shown here is derived from an EMBL/GenBank/DDBJ whole genome shotgun (WGS) entry which is preliminary data.</text>
</comment>
<dbReference type="Proteomes" id="UP001501352">
    <property type="component" value="Unassembled WGS sequence"/>
</dbReference>
<evidence type="ECO:0000313" key="3">
    <source>
        <dbReference type="Proteomes" id="UP001501352"/>
    </source>
</evidence>
<reference evidence="3" key="1">
    <citation type="journal article" date="2019" name="Int. J. Syst. Evol. Microbiol.">
        <title>The Global Catalogue of Microorganisms (GCM) 10K type strain sequencing project: providing services to taxonomists for standard genome sequencing and annotation.</title>
        <authorList>
            <consortium name="The Broad Institute Genomics Platform"/>
            <consortium name="The Broad Institute Genome Sequencing Center for Infectious Disease"/>
            <person name="Wu L."/>
            <person name="Ma J."/>
        </authorList>
    </citation>
    <scope>NUCLEOTIDE SEQUENCE [LARGE SCALE GENOMIC DNA]</scope>
    <source>
        <strain evidence="3">JCM 12928</strain>
    </source>
</reference>